<feature type="transmembrane region" description="Helical" evidence="2">
    <location>
        <begin position="215"/>
        <end position="234"/>
    </location>
</feature>
<keyword evidence="2" id="KW-1133">Transmembrane helix</keyword>
<dbReference type="RefSeq" id="XP_008319496.1">
    <property type="nucleotide sequence ID" value="XM_008321274.3"/>
</dbReference>
<feature type="region of interest" description="Disordered" evidence="1">
    <location>
        <begin position="35"/>
        <end position="54"/>
    </location>
</feature>
<evidence type="ECO:0000256" key="1">
    <source>
        <dbReference type="SAM" id="MobiDB-lite"/>
    </source>
</evidence>
<dbReference type="Ensembl" id="ENSCSET00000000638.1">
    <property type="protein sequence ID" value="ENSCSEP00000000610.1"/>
    <property type="gene ID" value="ENSCSEG00000000439.1"/>
</dbReference>
<name>A0A3P8UJZ7_CYNSE</name>
<proteinExistence type="predicted"/>
<reference evidence="3 4" key="1">
    <citation type="journal article" date="2014" name="Nat. Genet.">
        <title>Whole-genome sequence of a flatfish provides insights into ZW sex chromosome evolution and adaptation to a benthic lifestyle.</title>
        <authorList>
            <person name="Chen S."/>
            <person name="Zhang G."/>
            <person name="Shao C."/>
            <person name="Huang Q."/>
            <person name="Liu G."/>
            <person name="Zhang P."/>
            <person name="Song W."/>
            <person name="An N."/>
            <person name="Chalopin D."/>
            <person name="Volff J.N."/>
            <person name="Hong Y."/>
            <person name="Li Q."/>
            <person name="Sha Z."/>
            <person name="Zhou H."/>
            <person name="Xie M."/>
            <person name="Yu Q."/>
            <person name="Liu Y."/>
            <person name="Xiang H."/>
            <person name="Wang N."/>
            <person name="Wu K."/>
            <person name="Yang C."/>
            <person name="Zhou Q."/>
            <person name="Liao X."/>
            <person name="Yang L."/>
            <person name="Hu Q."/>
            <person name="Zhang J."/>
            <person name="Meng L."/>
            <person name="Jin L."/>
            <person name="Tian Y."/>
            <person name="Lian J."/>
            <person name="Yang J."/>
            <person name="Miao G."/>
            <person name="Liu S."/>
            <person name="Liang Z."/>
            <person name="Yan F."/>
            <person name="Li Y."/>
            <person name="Sun B."/>
            <person name="Zhang H."/>
            <person name="Zhang J."/>
            <person name="Zhu Y."/>
            <person name="Du M."/>
            <person name="Zhao Y."/>
            <person name="Schartl M."/>
            <person name="Tang Q."/>
            <person name="Wang J."/>
        </authorList>
    </citation>
    <scope>NUCLEOTIDE SEQUENCE</scope>
</reference>
<dbReference type="STRING" id="244447.ENSCSEP00000000610"/>
<dbReference type="InterPro" id="IPR037660">
    <property type="entry name" value="CCDC51"/>
</dbReference>
<dbReference type="FunCoup" id="A0A3P8UJZ7">
    <property type="interactions" value="503"/>
</dbReference>
<evidence type="ECO:0000313" key="3">
    <source>
        <dbReference type="Ensembl" id="ENSCSEP00000000610.1"/>
    </source>
</evidence>
<evidence type="ECO:0000256" key="2">
    <source>
        <dbReference type="SAM" id="Phobius"/>
    </source>
</evidence>
<dbReference type="OrthoDB" id="6243211at2759"/>
<sequence>MTLSFSISHRFSHHGPGSVSGRAVLLCRYSANRPSGSPPSAIPPPPFSAPAGHNEKGKALMKERLLAAVRCAAVLGQRWAQRSTQTASASMNYWWGKYEEFVGLNEVREAQAKVTEAEAAFMVARGLVRDSHAALEALQSRLKEVRVRLDRVSREEAQYLELATMEHKLLQEERRHRSDYEKTEICEREKFALFSAAVRASHEKERTRAERTKNWSVIGSVLGALIGVMGSTYINHVRLQELKNLLLEAQRGPQSLQEALRVQAGIHQSQQEQLQSIIHGLKNTVTNAITATGEHRSSNEGLTLMSSLEDLHICNQKTQSAVNSLMPQLRKLEQGLDRLERRLLPGIPGLETPQEPLQTLVEHQKRHSSVFSFTAATAITVATLYLMFRAATG</sequence>
<dbReference type="PANTHER" id="PTHR28624">
    <property type="entry name" value="COILED-COIL DOMAIN-CONTAINING PROTEIN 51"/>
    <property type="match status" value="1"/>
</dbReference>
<accession>A0A3P8UJZ7</accession>
<keyword evidence="4" id="KW-1185">Reference proteome</keyword>
<dbReference type="KEGG" id="csem:103386850"/>
<reference evidence="3" key="3">
    <citation type="submission" date="2025-09" db="UniProtKB">
        <authorList>
            <consortium name="Ensembl"/>
        </authorList>
    </citation>
    <scope>IDENTIFICATION</scope>
</reference>
<dbReference type="GeneID" id="103386850"/>
<organism evidence="3 4">
    <name type="scientific">Cynoglossus semilaevis</name>
    <name type="common">Tongue sole</name>
    <dbReference type="NCBI Taxonomy" id="244447"/>
    <lineage>
        <taxon>Eukaryota</taxon>
        <taxon>Metazoa</taxon>
        <taxon>Chordata</taxon>
        <taxon>Craniata</taxon>
        <taxon>Vertebrata</taxon>
        <taxon>Euteleostomi</taxon>
        <taxon>Actinopterygii</taxon>
        <taxon>Neopterygii</taxon>
        <taxon>Teleostei</taxon>
        <taxon>Neoteleostei</taxon>
        <taxon>Acanthomorphata</taxon>
        <taxon>Carangaria</taxon>
        <taxon>Pleuronectiformes</taxon>
        <taxon>Pleuronectoidei</taxon>
        <taxon>Cynoglossidae</taxon>
        <taxon>Cynoglossinae</taxon>
        <taxon>Cynoglossus</taxon>
    </lineage>
</organism>
<protein>
    <submittedName>
        <fullName evidence="3">Coiled-coil domain containing 51</fullName>
    </submittedName>
</protein>
<keyword evidence="2" id="KW-0472">Membrane</keyword>
<dbReference type="PANTHER" id="PTHR28624:SF1">
    <property type="entry name" value="MITOCHONDRIAL POTASSIUM CHANNEL"/>
    <property type="match status" value="1"/>
</dbReference>
<reference evidence="3" key="2">
    <citation type="submission" date="2025-08" db="UniProtKB">
        <authorList>
            <consortium name="Ensembl"/>
        </authorList>
    </citation>
    <scope>IDENTIFICATION</scope>
</reference>
<keyword evidence="2" id="KW-0812">Transmembrane</keyword>
<dbReference type="CTD" id="79714"/>
<feature type="compositionally biased region" description="Pro residues" evidence="1">
    <location>
        <begin position="36"/>
        <end position="48"/>
    </location>
</feature>
<dbReference type="GeneTree" id="ENSGT00940000164287"/>
<evidence type="ECO:0000313" key="4">
    <source>
        <dbReference type="Proteomes" id="UP000265120"/>
    </source>
</evidence>
<feature type="transmembrane region" description="Helical" evidence="2">
    <location>
        <begin position="370"/>
        <end position="388"/>
    </location>
</feature>
<dbReference type="AlphaFoldDB" id="A0A3P8UJZ7"/>
<dbReference type="InParanoid" id="A0A3P8UJZ7"/>
<dbReference type="Proteomes" id="UP000265120">
    <property type="component" value="Chromosome 11"/>
</dbReference>